<keyword evidence="9" id="KW-1185">Reference proteome</keyword>
<sequence>MTDDASPRNSPQPATGVQRKWLGATWIGIPVHCFIVLFFLEQCSRAKPAHFFRFLAANPGYFCLNYLLILFFTWFCIAVTGRLLAGLGLALLPLMLIGVINRLKQDFLFDPFFPSDLRMIDDFWAVGINFVKGWQVLLVPLALSMPLAGWWFDRRMRHPTLGWRRRAAIGIACGLPLATLILSPGTPLAKITRELGIPARVELSRAAYREAGLLLGFTLNLKTDGQRLVPPEEYSRQSIEKLTGELMHDIQPRANAATAPSGDDMKRIARNLVGGSPSINAASIARPPHVIILHLESLFRIQDVPQFTLSRNPTPNIEKLWRDSGSIRTLTAKYGGGSIFSEFEATTAFSTSLFPDPFNLPYQLVLPKGRPVPTLAWLFRAHGYRSAAIAPYARRLFQVDKLYPLLGYEQHISREDFSPSDYDDAYIADRATVDRLLTLLKGADKPMFVFTATMGSHGPYVSSGKSMTDVTIMNPPNRSGDAQLDGYVRAIARLDLSIKTLFEGLGKLDRPVVVLGYGDHLPGIPELQKTLLPGENDPVASKKARMFTTVAFLWASDGKAASDLPDQSQRSVALLVPALLRRCGIRHPFYTEFLESVAQACPGIGVDLYIGPDGQASFKPPPGATERLETLRTIEYDIFFGSQFCAPSLFPEFTSMTTEPFK</sequence>
<dbReference type="GO" id="GO:0005886">
    <property type="term" value="C:plasma membrane"/>
    <property type="evidence" value="ECO:0007669"/>
    <property type="project" value="UniProtKB-SubCell"/>
</dbReference>
<evidence type="ECO:0000256" key="4">
    <source>
        <dbReference type="ARBA" id="ARBA00022989"/>
    </source>
</evidence>
<dbReference type="SUPFAM" id="SSF53649">
    <property type="entry name" value="Alkaline phosphatase-like"/>
    <property type="match status" value="1"/>
</dbReference>
<dbReference type="InterPro" id="IPR050448">
    <property type="entry name" value="OpgB/LTA_synthase_biosynth"/>
</dbReference>
<name>A0A7M2WUI2_9BACT</name>
<dbReference type="PANTHER" id="PTHR47371">
    <property type="entry name" value="LIPOTEICHOIC ACID SYNTHASE"/>
    <property type="match status" value="1"/>
</dbReference>
<keyword evidence="3 6" id="KW-0812">Transmembrane</keyword>
<evidence type="ECO:0000313" key="9">
    <source>
        <dbReference type="Proteomes" id="UP000593765"/>
    </source>
</evidence>
<dbReference type="EMBL" id="CP063458">
    <property type="protein sequence ID" value="QOV88461.1"/>
    <property type="molecule type" value="Genomic_DNA"/>
</dbReference>
<evidence type="ECO:0000313" key="8">
    <source>
        <dbReference type="EMBL" id="QOV88461.1"/>
    </source>
</evidence>
<dbReference type="CDD" id="cd16015">
    <property type="entry name" value="LTA_synthase"/>
    <property type="match status" value="1"/>
</dbReference>
<protein>
    <submittedName>
        <fullName evidence="8">LTA synthase family protein</fullName>
    </submittedName>
</protein>
<dbReference type="KEGG" id="hbs:IPV69_19750"/>
<evidence type="ECO:0000256" key="1">
    <source>
        <dbReference type="ARBA" id="ARBA00004651"/>
    </source>
</evidence>
<keyword evidence="4 6" id="KW-1133">Transmembrane helix</keyword>
<dbReference type="PANTHER" id="PTHR47371:SF3">
    <property type="entry name" value="PHOSPHOGLYCEROL TRANSFERASE I"/>
    <property type="match status" value="1"/>
</dbReference>
<evidence type="ECO:0000256" key="5">
    <source>
        <dbReference type="ARBA" id="ARBA00023136"/>
    </source>
</evidence>
<accession>A0A7M2WUI2</accession>
<feature type="transmembrane region" description="Helical" evidence="6">
    <location>
        <begin position="167"/>
        <end position="185"/>
    </location>
</feature>
<feature type="transmembrane region" description="Helical" evidence="6">
    <location>
        <begin position="84"/>
        <end position="103"/>
    </location>
</feature>
<dbReference type="Gene3D" id="3.40.720.10">
    <property type="entry name" value="Alkaline Phosphatase, subunit A"/>
    <property type="match status" value="1"/>
</dbReference>
<feature type="transmembrane region" description="Helical" evidence="6">
    <location>
        <begin position="59"/>
        <end position="77"/>
    </location>
</feature>
<comment type="subcellular location">
    <subcellularLocation>
        <location evidence="1">Cell membrane</location>
        <topology evidence="1">Multi-pass membrane protein</topology>
    </subcellularLocation>
</comment>
<dbReference type="InterPro" id="IPR000917">
    <property type="entry name" value="Sulfatase_N"/>
</dbReference>
<feature type="transmembrane region" description="Helical" evidence="6">
    <location>
        <begin position="21"/>
        <end position="39"/>
    </location>
</feature>
<reference evidence="8 9" key="1">
    <citation type="submission" date="2020-10" db="EMBL/GenBank/DDBJ databases">
        <title>Wide distribution of Phycisphaera-like planctomycetes from WD2101 soil group in peatlands and genome analysis of the first cultivated representative.</title>
        <authorList>
            <person name="Dedysh S.N."/>
            <person name="Beletsky A.V."/>
            <person name="Ivanova A."/>
            <person name="Kulichevskaya I.S."/>
            <person name="Suzina N.E."/>
            <person name="Philippov D.A."/>
            <person name="Rakitin A.L."/>
            <person name="Mardanov A.V."/>
            <person name="Ravin N.V."/>
        </authorList>
    </citation>
    <scope>NUCLEOTIDE SEQUENCE [LARGE SCALE GENOMIC DNA]</scope>
    <source>
        <strain evidence="8 9">M1803</strain>
    </source>
</reference>
<evidence type="ECO:0000259" key="7">
    <source>
        <dbReference type="Pfam" id="PF00884"/>
    </source>
</evidence>
<dbReference type="RefSeq" id="WP_206291445.1">
    <property type="nucleotide sequence ID" value="NZ_CP063458.1"/>
</dbReference>
<dbReference type="InterPro" id="IPR017850">
    <property type="entry name" value="Alkaline_phosphatase_core_sf"/>
</dbReference>
<dbReference type="Proteomes" id="UP000593765">
    <property type="component" value="Chromosome"/>
</dbReference>
<evidence type="ECO:0000256" key="2">
    <source>
        <dbReference type="ARBA" id="ARBA00022475"/>
    </source>
</evidence>
<keyword evidence="5 6" id="KW-0472">Membrane</keyword>
<dbReference type="AlphaFoldDB" id="A0A7M2WUI2"/>
<dbReference type="Pfam" id="PF00884">
    <property type="entry name" value="Sulfatase"/>
    <property type="match status" value="1"/>
</dbReference>
<organism evidence="8 9">
    <name type="scientific">Humisphaera borealis</name>
    <dbReference type="NCBI Taxonomy" id="2807512"/>
    <lineage>
        <taxon>Bacteria</taxon>
        <taxon>Pseudomonadati</taxon>
        <taxon>Planctomycetota</taxon>
        <taxon>Phycisphaerae</taxon>
        <taxon>Tepidisphaerales</taxon>
        <taxon>Tepidisphaeraceae</taxon>
        <taxon>Humisphaera</taxon>
    </lineage>
</organism>
<feature type="transmembrane region" description="Helical" evidence="6">
    <location>
        <begin position="123"/>
        <end position="147"/>
    </location>
</feature>
<gene>
    <name evidence="8" type="ORF">IPV69_19750</name>
</gene>
<evidence type="ECO:0000256" key="6">
    <source>
        <dbReference type="SAM" id="Phobius"/>
    </source>
</evidence>
<evidence type="ECO:0000256" key="3">
    <source>
        <dbReference type="ARBA" id="ARBA00022692"/>
    </source>
</evidence>
<feature type="domain" description="Sulfatase N-terminal" evidence="7">
    <location>
        <begin position="288"/>
        <end position="582"/>
    </location>
</feature>
<proteinExistence type="predicted"/>
<keyword evidence="2" id="KW-1003">Cell membrane</keyword>